<gene>
    <name evidence="11" type="ORF">LCPAC102_01240</name>
</gene>
<evidence type="ECO:0000313" key="11">
    <source>
        <dbReference type="EMBL" id="QBK90211.1"/>
    </source>
</evidence>
<accession>A0A481Z4A3</accession>
<keyword evidence="4" id="KW-0548">Nucleotidyltransferase</keyword>
<evidence type="ECO:0000256" key="5">
    <source>
        <dbReference type="ARBA" id="ARBA00022741"/>
    </source>
</evidence>
<dbReference type="Pfam" id="PF01507">
    <property type="entry name" value="PAPS_reduct"/>
    <property type="match status" value="1"/>
</dbReference>
<dbReference type="PANTHER" id="PTHR23293:SF9">
    <property type="entry name" value="FAD SYNTHASE"/>
    <property type="match status" value="1"/>
</dbReference>
<keyword evidence="7" id="KW-0067">ATP-binding</keyword>
<evidence type="ECO:0000256" key="7">
    <source>
        <dbReference type="ARBA" id="ARBA00022840"/>
    </source>
</evidence>
<organism evidence="11">
    <name type="scientific">Pithovirus LCPAC102</name>
    <dbReference type="NCBI Taxonomy" id="2506587"/>
    <lineage>
        <taxon>Viruses</taxon>
        <taxon>Pithoviruses</taxon>
    </lineage>
</organism>
<proteinExistence type="predicted"/>
<keyword evidence="2" id="KW-0288">FMN</keyword>
<evidence type="ECO:0000256" key="4">
    <source>
        <dbReference type="ARBA" id="ARBA00022695"/>
    </source>
</evidence>
<dbReference type="PANTHER" id="PTHR23293">
    <property type="entry name" value="FAD SYNTHETASE-RELATED FMN ADENYLYLTRANSFERASE"/>
    <property type="match status" value="1"/>
</dbReference>
<name>A0A481Z4A3_9VIRU</name>
<sequence length="225" mass="27068">MCDNRNKYDESIKKSFNIISNMLYRYQFNEIAISFNGGKDNMVMYYLIFKYLYKIYGENTLMIMPICIYFKPKYEFTKMKKFINKCKKNLYMNLIIYEEDMKNGLIKLQTEYPKIKCISIGTRRTDPYGSKLSPFKLTDSGWPLYMRVCPILDWTYENIWLFINNTKLPYCSLYDDGYTSISDITNTSKNPFLIYHNKYNELSYYPAWKLKDEKNERAGRNKIII</sequence>
<evidence type="ECO:0000256" key="3">
    <source>
        <dbReference type="ARBA" id="ARBA00022679"/>
    </source>
</evidence>
<dbReference type="CDD" id="cd23948">
    <property type="entry name" value="FAD_synthase"/>
    <property type="match status" value="1"/>
</dbReference>
<keyword evidence="6" id="KW-0274">FAD</keyword>
<dbReference type="InterPro" id="IPR014729">
    <property type="entry name" value="Rossmann-like_a/b/a_fold"/>
</dbReference>
<reference evidence="11" key="1">
    <citation type="journal article" date="2019" name="MBio">
        <title>Virus Genomes from Deep Sea Sediments Expand the Ocean Megavirome and Support Independent Origins of Viral Gigantism.</title>
        <authorList>
            <person name="Backstrom D."/>
            <person name="Yutin N."/>
            <person name="Jorgensen S.L."/>
            <person name="Dharamshi J."/>
            <person name="Homa F."/>
            <person name="Zaremba-Niedwiedzka K."/>
            <person name="Spang A."/>
            <person name="Wolf Y.I."/>
            <person name="Koonin E.V."/>
            <person name="Ettema T.J."/>
        </authorList>
    </citation>
    <scope>NUCLEOTIDE SEQUENCE</scope>
</reference>
<dbReference type="InterPro" id="IPR002500">
    <property type="entry name" value="PAPS_reduct_dom"/>
</dbReference>
<evidence type="ECO:0000256" key="8">
    <source>
        <dbReference type="ARBA" id="ARBA00031145"/>
    </source>
</evidence>
<protein>
    <recommendedName>
        <fullName evidence="8">FAD pyrophosphorylase</fullName>
    </recommendedName>
    <alternativeName>
        <fullName evidence="9">FMN adenylyltransferase</fullName>
    </alternativeName>
</protein>
<evidence type="ECO:0000256" key="9">
    <source>
        <dbReference type="ARBA" id="ARBA00031871"/>
    </source>
</evidence>
<evidence type="ECO:0000256" key="2">
    <source>
        <dbReference type="ARBA" id="ARBA00022643"/>
    </source>
</evidence>
<dbReference type="SUPFAM" id="SSF52402">
    <property type="entry name" value="Adenine nucleotide alpha hydrolases-like"/>
    <property type="match status" value="1"/>
</dbReference>
<keyword evidence="1" id="KW-0285">Flavoprotein</keyword>
<feature type="domain" description="Phosphoadenosine phosphosulphate reductase" evidence="10">
    <location>
        <begin position="31"/>
        <end position="188"/>
    </location>
</feature>
<dbReference type="Gene3D" id="3.40.50.620">
    <property type="entry name" value="HUPs"/>
    <property type="match status" value="1"/>
</dbReference>
<evidence type="ECO:0000256" key="6">
    <source>
        <dbReference type="ARBA" id="ARBA00022827"/>
    </source>
</evidence>
<evidence type="ECO:0000256" key="1">
    <source>
        <dbReference type="ARBA" id="ARBA00022630"/>
    </source>
</evidence>
<keyword evidence="5" id="KW-0547">Nucleotide-binding</keyword>
<dbReference type="GO" id="GO:0006747">
    <property type="term" value="P:FAD biosynthetic process"/>
    <property type="evidence" value="ECO:0007669"/>
    <property type="project" value="TreeGrafter"/>
</dbReference>
<dbReference type="EMBL" id="MK500469">
    <property type="protein sequence ID" value="QBK90211.1"/>
    <property type="molecule type" value="Genomic_DNA"/>
</dbReference>
<evidence type="ECO:0000259" key="10">
    <source>
        <dbReference type="Pfam" id="PF01507"/>
    </source>
</evidence>
<keyword evidence="3" id="KW-0808">Transferase</keyword>
<dbReference type="GO" id="GO:0003919">
    <property type="term" value="F:FMN adenylyltransferase activity"/>
    <property type="evidence" value="ECO:0007669"/>
    <property type="project" value="TreeGrafter"/>
</dbReference>
<dbReference type="GO" id="GO:0005524">
    <property type="term" value="F:ATP binding"/>
    <property type="evidence" value="ECO:0007669"/>
    <property type="project" value="UniProtKB-KW"/>
</dbReference>